<evidence type="ECO:0000256" key="4">
    <source>
        <dbReference type="ARBA" id="ARBA00022692"/>
    </source>
</evidence>
<dbReference type="PROSITE" id="PS50850">
    <property type="entry name" value="MFS"/>
    <property type="match status" value="1"/>
</dbReference>
<dbReference type="PANTHER" id="PTHR42718">
    <property type="entry name" value="MAJOR FACILITATOR SUPERFAMILY MULTIDRUG TRANSPORTER MFSC"/>
    <property type="match status" value="1"/>
</dbReference>
<evidence type="ECO:0000256" key="5">
    <source>
        <dbReference type="ARBA" id="ARBA00022989"/>
    </source>
</evidence>
<gene>
    <name evidence="9" type="ORF">GCM10011489_28380</name>
</gene>
<dbReference type="PANTHER" id="PTHR42718:SF39">
    <property type="entry name" value="ACTINORHODIN TRANSPORTER-RELATED"/>
    <property type="match status" value="1"/>
</dbReference>
<dbReference type="Gene3D" id="1.20.1720.10">
    <property type="entry name" value="Multidrug resistance protein D"/>
    <property type="match status" value="1"/>
</dbReference>
<dbReference type="NCBIfam" id="TIGR00711">
    <property type="entry name" value="efflux_EmrB"/>
    <property type="match status" value="1"/>
</dbReference>
<reference evidence="9" key="2">
    <citation type="submission" date="2020-09" db="EMBL/GenBank/DDBJ databases">
        <authorList>
            <person name="Sun Q."/>
            <person name="Zhou Y."/>
        </authorList>
    </citation>
    <scope>NUCLEOTIDE SEQUENCE</scope>
    <source>
        <strain evidence="9">CGMCC 1.12827</strain>
    </source>
</reference>
<sequence length="492" mass="51086">MTDPQASGAAGPGADPRRWRALGVCLVVGFMTLLDVSIVNVALPSISRGLGASSADLSWVVSGYALTFGLVLVPAGRIGDARGRRTVFMAGLAAFTLASAACGLAPTPMLLVIARLVQGAAAGFLTPQVTGLIQLLFRGPERGRAFGLFGVVVGISTAIGPLLGGLLIAAGGETSGWRWIFFVNVPIGIVALVGAYRLIPARPNETKQPLTWRTFDPVGVVLLGVAVVSLMLPLVQEQQWHGSGKWLLLLVAAVFAAAFWLWERYLTRTGRDPLVDLSLFRIRSYSSGCLIGMLYFGGFTTIFFTFTLLLQEGEHYSALEAGLATTPFAVGSAIAARVGGNLVGRLGRRLVVIGLMMVTVGLLVAILAVDLDSGRSVAFSTALPLLFAGFGSGLVISPNQTVTLSEVPVTRAGIAGAVQQTGQRIGTAAGIALVGAVFFARLSATGSESRAFIDATAITIALIVVALIVAAIDWAVTRRTGRQAGASESAPA</sequence>
<evidence type="ECO:0000256" key="6">
    <source>
        <dbReference type="ARBA" id="ARBA00023136"/>
    </source>
</evidence>
<keyword evidence="4 7" id="KW-0812">Transmembrane</keyword>
<feature type="transmembrane region" description="Helical" evidence="7">
    <location>
        <begin position="112"/>
        <end position="133"/>
    </location>
</feature>
<comment type="caution">
    <text evidence="9">The sequence shown here is derived from an EMBL/GenBank/DDBJ whole genome shotgun (WGS) entry which is preliminary data.</text>
</comment>
<dbReference type="CDD" id="cd17321">
    <property type="entry name" value="MFS_MMR_MDR_like"/>
    <property type="match status" value="1"/>
</dbReference>
<feature type="transmembrane region" description="Helical" evidence="7">
    <location>
        <begin position="350"/>
        <end position="371"/>
    </location>
</feature>
<accession>A0A916WWZ2</accession>
<evidence type="ECO:0000313" key="10">
    <source>
        <dbReference type="Proteomes" id="UP000621454"/>
    </source>
</evidence>
<dbReference type="Gene3D" id="1.20.1250.20">
    <property type="entry name" value="MFS general substrate transporter like domains"/>
    <property type="match status" value="1"/>
</dbReference>
<dbReference type="PRINTS" id="PR01036">
    <property type="entry name" value="TCRTETB"/>
</dbReference>
<evidence type="ECO:0000256" key="1">
    <source>
        <dbReference type="ARBA" id="ARBA00004651"/>
    </source>
</evidence>
<evidence type="ECO:0000256" key="3">
    <source>
        <dbReference type="ARBA" id="ARBA00022475"/>
    </source>
</evidence>
<dbReference type="InterPro" id="IPR020846">
    <property type="entry name" value="MFS_dom"/>
</dbReference>
<evidence type="ECO:0000259" key="8">
    <source>
        <dbReference type="PROSITE" id="PS50850"/>
    </source>
</evidence>
<name>A0A916WWZ2_9ACTN</name>
<feature type="transmembrane region" description="Helical" evidence="7">
    <location>
        <begin position="287"/>
        <end position="310"/>
    </location>
</feature>
<keyword evidence="6 7" id="KW-0472">Membrane</keyword>
<dbReference type="Pfam" id="PF07690">
    <property type="entry name" value="MFS_1"/>
    <property type="match status" value="1"/>
</dbReference>
<dbReference type="SUPFAM" id="SSF103473">
    <property type="entry name" value="MFS general substrate transporter"/>
    <property type="match status" value="1"/>
</dbReference>
<dbReference type="RefSeq" id="WP_188587239.1">
    <property type="nucleotide sequence ID" value="NZ_BMGC01000022.1"/>
</dbReference>
<dbReference type="GO" id="GO:0005886">
    <property type="term" value="C:plasma membrane"/>
    <property type="evidence" value="ECO:0007669"/>
    <property type="project" value="UniProtKB-SubCell"/>
</dbReference>
<reference evidence="9" key="1">
    <citation type="journal article" date="2014" name="Int. J. Syst. Evol. Microbiol.">
        <title>Complete genome sequence of Corynebacterium casei LMG S-19264T (=DSM 44701T), isolated from a smear-ripened cheese.</title>
        <authorList>
            <consortium name="US DOE Joint Genome Institute (JGI-PGF)"/>
            <person name="Walter F."/>
            <person name="Albersmeier A."/>
            <person name="Kalinowski J."/>
            <person name="Ruckert C."/>
        </authorList>
    </citation>
    <scope>NUCLEOTIDE SEQUENCE</scope>
    <source>
        <strain evidence="9">CGMCC 1.12827</strain>
    </source>
</reference>
<dbReference type="AlphaFoldDB" id="A0A916WWZ2"/>
<dbReference type="EMBL" id="BMGC01000022">
    <property type="protein sequence ID" value="GGB38985.1"/>
    <property type="molecule type" value="Genomic_DNA"/>
</dbReference>
<keyword evidence="10" id="KW-1185">Reference proteome</keyword>
<feature type="transmembrane region" description="Helical" evidence="7">
    <location>
        <begin position="57"/>
        <end position="75"/>
    </location>
</feature>
<feature type="transmembrane region" description="Helical" evidence="7">
    <location>
        <begin position="377"/>
        <end position="396"/>
    </location>
</feature>
<comment type="subcellular location">
    <subcellularLocation>
        <location evidence="1">Cell membrane</location>
        <topology evidence="1">Multi-pass membrane protein</topology>
    </subcellularLocation>
</comment>
<organism evidence="9 10">
    <name type="scientific">Gordonia jinhuaensis</name>
    <dbReference type="NCBI Taxonomy" id="1517702"/>
    <lineage>
        <taxon>Bacteria</taxon>
        <taxon>Bacillati</taxon>
        <taxon>Actinomycetota</taxon>
        <taxon>Actinomycetes</taxon>
        <taxon>Mycobacteriales</taxon>
        <taxon>Gordoniaceae</taxon>
        <taxon>Gordonia</taxon>
    </lineage>
</organism>
<keyword evidence="5 7" id="KW-1133">Transmembrane helix</keyword>
<keyword evidence="3" id="KW-1003">Cell membrane</keyword>
<feature type="transmembrane region" description="Helical" evidence="7">
    <location>
        <begin position="21"/>
        <end position="45"/>
    </location>
</feature>
<protein>
    <submittedName>
        <fullName evidence="9">MFS transporter</fullName>
    </submittedName>
</protein>
<evidence type="ECO:0000256" key="2">
    <source>
        <dbReference type="ARBA" id="ARBA00022448"/>
    </source>
</evidence>
<proteinExistence type="predicted"/>
<dbReference type="Proteomes" id="UP000621454">
    <property type="component" value="Unassembled WGS sequence"/>
</dbReference>
<feature type="transmembrane region" description="Helical" evidence="7">
    <location>
        <begin position="425"/>
        <end position="444"/>
    </location>
</feature>
<feature type="transmembrane region" description="Helical" evidence="7">
    <location>
        <begin position="217"/>
        <end position="234"/>
    </location>
</feature>
<feature type="transmembrane region" description="Helical" evidence="7">
    <location>
        <begin position="316"/>
        <end position="338"/>
    </location>
</feature>
<evidence type="ECO:0000313" key="9">
    <source>
        <dbReference type="EMBL" id="GGB38985.1"/>
    </source>
</evidence>
<feature type="transmembrane region" description="Helical" evidence="7">
    <location>
        <begin position="176"/>
        <end position="196"/>
    </location>
</feature>
<dbReference type="InterPro" id="IPR036259">
    <property type="entry name" value="MFS_trans_sf"/>
</dbReference>
<feature type="transmembrane region" description="Helical" evidence="7">
    <location>
        <begin position="87"/>
        <end position="106"/>
    </location>
</feature>
<dbReference type="GO" id="GO:0022857">
    <property type="term" value="F:transmembrane transporter activity"/>
    <property type="evidence" value="ECO:0007669"/>
    <property type="project" value="InterPro"/>
</dbReference>
<feature type="domain" description="Major facilitator superfamily (MFS) profile" evidence="8">
    <location>
        <begin position="21"/>
        <end position="473"/>
    </location>
</feature>
<dbReference type="InterPro" id="IPR011701">
    <property type="entry name" value="MFS"/>
</dbReference>
<feature type="transmembrane region" description="Helical" evidence="7">
    <location>
        <begin position="145"/>
        <end position="170"/>
    </location>
</feature>
<evidence type="ECO:0000256" key="7">
    <source>
        <dbReference type="SAM" id="Phobius"/>
    </source>
</evidence>
<dbReference type="InterPro" id="IPR004638">
    <property type="entry name" value="EmrB-like"/>
</dbReference>
<keyword evidence="2" id="KW-0813">Transport</keyword>
<feature type="transmembrane region" description="Helical" evidence="7">
    <location>
        <begin position="246"/>
        <end position="266"/>
    </location>
</feature>
<feature type="transmembrane region" description="Helical" evidence="7">
    <location>
        <begin position="456"/>
        <end position="476"/>
    </location>
</feature>